<gene>
    <name evidence="3" type="ORF">PMIN01_07634</name>
</gene>
<proteinExistence type="predicted"/>
<dbReference type="InterPro" id="IPR037176">
    <property type="entry name" value="Osmotin/thaumatin-like_sf"/>
</dbReference>
<evidence type="ECO:0000256" key="1">
    <source>
        <dbReference type="SAM" id="MobiDB-lite"/>
    </source>
</evidence>
<dbReference type="Pfam" id="PF04681">
    <property type="entry name" value="Bys1"/>
    <property type="match status" value="1"/>
</dbReference>
<dbReference type="PANTHER" id="PTHR36195">
    <property type="entry name" value="DOMAIN PROTEIN, PUTATIVE (AFU_ORTHOLOGUE AFUA_5G01990)-RELATED-RELATED"/>
    <property type="match status" value="1"/>
</dbReference>
<comment type="caution">
    <text evidence="3">The sequence shown here is derived from an EMBL/GenBank/DDBJ whole genome shotgun (WGS) entry which is preliminary data.</text>
</comment>
<dbReference type="AlphaFoldDB" id="A0A9P6GGH0"/>
<dbReference type="PANTHER" id="PTHR36195:SF4">
    <property type="entry name" value="DOMAIN PROTEIN, PUTATIVE (AFU_ORTHOLOGUE AFUA_5G01990)-RELATED"/>
    <property type="match status" value="1"/>
</dbReference>
<dbReference type="InterPro" id="IPR006771">
    <property type="entry name" value="CetA-like"/>
</dbReference>
<accession>A0A9P6GGH0</accession>
<feature type="compositionally biased region" description="Low complexity" evidence="1">
    <location>
        <begin position="211"/>
        <end position="253"/>
    </location>
</feature>
<sequence>MKSVIATAALVATTTASNLAARAAGIYNFNATCDTSQPIAKVVNRCSYPVYLWSIDKQLGCPEGSGLELKTGDFYHENFATNTEGGISIKLSKFETCGGKDITQLEYKIELQDLEYAGNYLDMSFVDCTGDLENCPGRTDGFYLQSGNQNGEFKAAVDNEHCPVFSVFNAEEAAQVAYINWDDRQTKYCSQKANLELYLCGGEAPGANDDSTAAPSSSTEAQSSSAAPPTSSSSSAQPVTSSSSSSSEEAAPSTTEEANLVIAAAAAVTEAPAIATAVVKTEVVYVTEFVKARHAHGRRHQHFHA</sequence>
<feature type="signal peptide" evidence="2">
    <location>
        <begin position="1"/>
        <end position="16"/>
    </location>
</feature>
<feature type="region of interest" description="Disordered" evidence="1">
    <location>
        <begin position="208"/>
        <end position="253"/>
    </location>
</feature>
<reference evidence="3" key="1">
    <citation type="journal article" date="2020" name="Mol. Plant Microbe Interact.">
        <title>Genome Sequence of the Biocontrol Agent Coniothyrium minitans strain Conio (IMI 134523).</title>
        <authorList>
            <person name="Patel D."/>
            <person name="Shittu T.A."/>
            <person name="Baroncelli R."/>
            <person name="Muthumeenakshi S."/>
            <person name="Osborne T.H."/>
            <person name="Janganan T.K."/>
            <person name="Sreenivasaprasad S."/>
        </authorList>
    </citation>
    <scope>NUCLEOTIDE SEQUENCE</scope>
    <source>
        <strain evidence="3">Conio</strain>
    </source>
</reference>
<dbReference type="SUPFAM" id="SSF49870">
    <property type="entry name" value="Osmotin, thaumatin-like protein"/>
    <property type="match status" value="1"/>
</dbReference>
<evidence type="ECO:0000313" key="4">
    <source>
        <dbReference type="Proteomes" id="UP000756921"/>
    </source>
</evidence>
<organism evidence="3 4">
    <name type="scientific">Paraphaeosphaeria minitans</name>
    <dbReference type="NCBI Taxonomy" id="565426"/>
    <lineage>
        <taxon>Eukaryota</taxon>
        <taxon>Fungi</taxon>
        <taxon>Dikarya</taxon>
        <taxon>Ascomycota</taxon>
        <taxon>Pezizomycotina</taxon>
        <taxon>Dothideomycetes</taxon>
        <taxon>Pleosporomycetidae</taxon>
        <taxon>Pleosporales</taxon>
        <taxon>Massarineae</taxon>
        <taxon>Didymosphaeriaceae</taxon>
        <taxon>Paraphaeosphaeria</taxon>
    </lineage>
</organism>
<name>A0A9P6GGH0_9PLEO</name>
<evidence type="ECO:0000313" key="3">
    <source>
        <dbReference type="EMBL" id="KAF9734731.1"/>
    </source>
</evidence>
<keyword evidence="4" id="KW-1185">Reference proteome</keyword>
<dbReference type="OrthoDB" id="5144514at2759"/>
<keyword evidence="2" id="KW-0732">Signal</keyword>
<dbReference type="EMBL" id="WJXW01000007">
    <property type="protein sequence ID" value="KAF9734731.1"/>
    <property type="molecule type" value="Genomic_DNA"/>
</dbReference>
<feature type="chain" id="PRO_5040512459" evidence="2">
    <location>
        <begin position="17"/>
        <end position="305"/>
    </location>
</feature>
<protein>
    <submittedName>
        <fullName evidence="3">Uncharacterized protein</fullName>
    </submittedName>
</protein>
<dbReference type="Proteomes" id="UP000756921">
    <property type="component" value="Unassembled WGS sequence"/>
</dbReference>
<evidence type="ECO:0000256" key="2">
    <source>
        <dbReference type="SAM" id="SignalP"/>
    </source>
</evidence>